<name>A0A0J6XWF4_COCIT</name>
<dbReference type="EMBL" id="DS028093">
    <property type="protein sequence ID" value="KMP00501.1"/>
    <property type="molecule type" value="Genomic_DNA"/>
</dbReference>
<sequence length="131" mass="14614">MDEAVGLVLEINVSLGVTVGDACNHMQPTTSTCFLIWDHGDHRRMDTSSYLSLAFLVGSAQIFIVRRRPGIHGTRLQEDQWLLGPTTRKNRSVPERCLAIKTCRRFISPESEEGSAGGLAVFKINWRVPDC</sequence>
<gene>
    <name evidence="1" type="ORF">CIRG_00644</name>
</gene>
<proteinExistence type="predicted"/>
<reference evidence="2" key="1">
    <citation type="journal article" date="2010" name="Genome Res.">
        <title>Population genomic sequencing of Coccidioides fungi reveals recent hybridization and transposon control.</title>
        <authorList>
            <person name="Neafsey D.E."/>
            <person name="Barker B.M."/>
            <person name="Sharpton T.J."/>
            <person name="Stajich J.E."/>
            <person name="Park D.J."/>
            <person name="Whiston E."/>
            <person name="Hung C.-Y."/>
            <person name="McMahan C."/>
            <person name="White J."/>
            <person name="Sykes S."/>
            <person name="Heiman D."/>
            <person name="Young S."/>
            <person name="Zeng Q."/>
            <person name="Abouelleil A."/>
            <person name="Aftuck L."/>
            <person name="Bessette D."/>
            <person name="Brown A."/>
            <person name="FitzGerald M."/>
            <person name="Lui A."/>
            <person name="Macdonald J.P."/>
            <person name="Priest M."/>
            <person name="Orbach M.J."/>
            <person name="Galgiani J.N."/>
            <person name="Kirkland T.N."/>
            <person name="Cole G.T."/>
            <person name="Birren B.W."/>
            <person name="Henn M.R."/>
            <person name="Taylor J.W."/>
            <person name="Rounsley S.D."/>
        </authorList>
    </citation>
    <scope>NUCLEOTIDE SEQUENCE [LARGE SCALE GENOMIC DNA]</scope>
    <source>
        <strain evidence="2">RMSCC 2394</strain>
    </source>
</reference>
<evidence type="ECO:0000313" key="1">
    <source>
        <dbReference type="EMBL" id="KMP00501.1"/>
    </source>
</evidence>
<organism evidence="1 2">
    <name type="scientific">Coccidioides immitis RMSCC 2394</name>
    <dbReference type="NCBI Taxonomy" id="404692"/>
    <lineage>
        <taxon>Eukaryota</taxon>
        <taxon>Fungi</taxon>
        <taxon>Dikarya</taxon>
        <taxon>Ascomycota</taxon>
        <taxon>Pezizomycotina</taxon>
        <taxon>Eurotiomycetes</taxon>
        <taxon>Eurotiomycetidae</taxon>
        <taxon>Onygenales</taxon>
        <taxon>Onygenaceae</taxon>
        <taxon>Coccidioides</taxon>
    </lineage>
</organism>
<accession>A0A0J6XWF4</accession>
<protein>
    <submittedName>
        <fullName evidence="1">Uncharacterized protein</fullName>
    </submittedName>
</protein>
<evidence type="ECO:0000313" key="2">
    <source>
        <dbReference type="Proteomes" id="UP000054565"/>
    </source>
</evidence>
<dbReference type="AlphaFoldDB" id="A0A0J6XWF4"/>
<dbReference type="Proteomes" id="UP000054565">
    <property type="component" value="Unassembled WGS sequence"/>
</dbReference>